<dbReference type="SUPFAM" id="SSF53383">
    <property type="entry name" value="PLP-dependent transferases"/>
    <property type="match status" value="1"/>
</dbReference>
<dbReference type="GO" id="GO:0006535">
    <property type="term" value="P:cysteine biosynthetic process from serine"/>
    <property type="evidence" value="ECO:0007669"/>
    <property type="project" value="TreeGrafter"/>
</dbReference>
<dbReference type="GO" id="GO:0030170">
    <property type="term" value="F:pyridoxal phosphate binding"/>
    <property type="evidence" value="ECO:0007669"/>
    <property type="project" value="InterPro"/>
</dbReference>
<keyword evidence="4 5" id="KW-0663">Pyridoxal phosphate</keyword>
<dbReference type="GO" id="GO:0004124">
    <property type="term" value="F:cysteine synthase activity"/>
    <property type="evidence" value="ECO:0007669"/>
    <property type="project" value="TreeGrafter"/>
</dbReference>
<dbReference type="GO" id="GO:0019346">
    <property type="term" value="P:transsulfuration"/>
    <property type="evidence" value="ECO:0007669"/>
    <property type="project" value="InterPro"/>
</dbReference>
<gene>
    <name evidence="7" type="ORF">GGR16_000940</name>
</gene>
<dbReference type="InterPro" id="IPR015421">
    <property type="entry name" value="PyrdxlP-dep_Trfase_major"/>
</dbReference>
<dbReference type="NCBIfam" id="TIGR01326">
    <property type="entry name" value="OAH_OAS_sulfhy"/>
    <property type="match status" value="1"/>
</dbReference>
<comment type="caution">
    <text evidence="7">The sequence shown here is derived from an EMBL/GenBank/DDBJ whole genome shotgun (WGS) entry which is preliminary data.</text>
</comment>
<dbReference type="InterPro" id="IPR015424">
    <property type="entry name" value="PyrdxlP-dep_Trfase"/>
</dbReference>
<proteinExistence type="inferred from homology"/>
<evidence type="ECO:0000256" key="2">
    <source>
        <dbReference type="ARBA" id="ARBA00009077"/>
    </source>
</evidence>
<dbReference type="Gene3D" id="3.40.640.10">
    <property type="entry name" value="Type I PLP-dependent aspartate aminotransferase-like (Major domain)"/>
    <property type="match status" value="1"/>
</dbReference>
<evidence type="ECO:0000256" key="6">
    <source>
        <dbReference type="RuleBase" id="RU362118"/>
    </source>
</evidence>
<evidence type="ECO:0000256" key="4">
    <source>
        <dbReference type="ARBA" id="ARBA00022898"/>
    </source>
</evidence>
<dbReference type="GO" id="GO:0003961">
    <property type="term" value="F:O-acetylhomoserine aminocarboxypropyltransferase activity"/>
    <property type="evidence" value="ECO:0007669"/>
    <property type="project" value="TreeGrafter"/>
</dbReference>
<evidence type="ECO:0000256" key="3">
    <source>
        <dbReference type="ARBA" id="ARBA00022679"/>
    </source>
</evidence>
<evidence type="ECO:0000313" key="8">
    <source>
        <dbReference type="Proteomes" id="UP000577362"/>
    </source>
</evidence>
<reference evidence="7 8" key="1">
    <citation type="submission" date="2020-08" db="EMBL/GenBank/DDBJ databases">
        <title>Genomic Encyclopedia of Type Strains, Phase IV (KMG-IV): sequencing the most valuable type-strain genomes for metagenomic binning, comparative biology and taxonomic classification.</title>
        <authorList>
            <person name="Goeker M."/>
        </authorList>
    </citation>
    <scope>NUCLEOTIDE SEQUENCE [LARGE SCALE GENOMIC DNA]</scope>
    <source>
        <strain evidence="7 8">DSM 103737</strain>
    </source>
</reference>
<dbReference type="Proteomes" id="UP000577362">
    <property type="component" value="Unassembled WGS sequence"/>
</dbReference>
<dbReference type="CDD" id="cd00614">
    <property type="entry name" value="CGS_like"/>
    <property type="match status" value="1"/>
</dbReference>
<evidence type="ECO:0000313" key="7">
    <source>
        <dbReference type="EMBL" id="MBB4015934.1"/>
    </source>
</evidence>
<dbReference type="PANTHER" id="PTHR43797">
    <property type="entry name" value="HOMOCYSTEINE/CYSTEINE SYNTHASE"/>
    <property type="match status" value="1"/>
</dbReference>
<evidence type="ECO:0000256" key="1">
    <source>
        <dbReference type="ARBA" id="ARBA00001933"/>
    </source>
</evidence>
<keyword evidence="3" id="KW-0808">Transferase</keyword>
<dbReference type="GO" id="GO:0005737">
    <property type="term" value="C:cytoplasm"/>
    <property type="evidence" value="ECO:0007669"/>
    <property type="project" value="TreeGrafter"/>
</dbReference>
<dbReference type="Gene3D" id="3.90.1150.10">
    <property type="entry name" value="Aspartate Aminotransferase, domain 1"/>
    <property type="match status" value="1"/>
</dbReference>
<comment type="similarity">
    <text evidence="2 6">Belongs to the trans-sulfuration enzymes family.</text>
</comment>
<dbReference type="Pfam" id="PF01053">
    <property type="entry name" value="Cys_Met_Meta_PP"/>
    <property type="match status" value="1"/>
</dbReference>
<protein>
    <submittedName>
        <fullName evidence="7">OAH/OAS sulfhydrylase</fullName>
    </submittedName>
</protein>
<feature type="modified residue" description="N6-(pyridoxal phosphate)lysine" evidence="5">
    <location>
        <position position="211"/>
    </location>
</feature>
<dbReference type="FunFam" id="3.40.640.10:FF:000046">
    <property type="entry name" value="Cystathionine gamma-lyase"/>
    <property type="match status" value="1"/>
</dbReference>
<keyword evidence="8" id="KW-1185">Reference proteome</keyword>
<dbReference type="InterPro" id="IPR006235">
    <property type="entry name" value="OAc-hSer/O-AcSer_sulfhydrylase"/>
</dbReference>
<dbReference type="PANTHER" id="PTHR43797:SF2">
    <property type="entry name" value="HOMOCYSTEINE_CYSTEINE SYNTHASE"/>
    <property type="match status" value="1"/>
</dbReference>
<sequence>MSVECNKTGFATRAVHAGAAPDPATGARTTPIYLTNGFVFDDPEEAADIFALRKIGFSYSRGSNPTTAALERRVSDLEGGTLSVAIGSGQAALLVILLTLMESGDEYVAASRLFGGSLGLMRRLEQRHGLKVHFADPTDPASIAAAVTGKTKAIVVESIVNPCGSVVDLQAISAIAKRHKVPLIVDNTLASPYLIRPFEHGADIVFHSTSKFLGGHGQVIGGIIVDGGSFDWAGDARYPLISAPWGDYEGIVLAEAFPKNAFAVAARLYGLRDLGPGISPATAFLTLTGIETLPLRMARHCANAKAVAQHLAAHPAVAEVSYPSIEGHPGKAIADRYSPEGAGSVFTVALKGGDQAATRFIAALKLFSHIANIGETRSLAIHPATTTHRNMPPQERAKAGVAGNVVRLSIGLEDAADIIADIDQALAAAS</sequence>
<dbReference type="GO" id="GO:0071269">
    <property type="term" value="P:L-homocysteine biosynthetic process"/>
    <property type="evidence" value="ECO:0007669"/>
    <property type="project" value="TreeGrafter"/>
</dbReference>
<comment type="cofactor">
    <cofactor evidence="1 6">
        <name>pyridoxal 5'-phosphate</name>
        <dbReference type="ChEBI" id="CHEBI:597326"/>
    </cofactor>
</comment>
<dbReference type="InterPro" id="IPR000277">
    <property type="entry name" value="Cys/Met-Metab_PyrdxlP-dep_enz"/>
</dbReference>
<dbReference type="InterPro" id="IPR015422">
    <property type="entry name" value="PyrdxlP-dep_Trfase_small"/>
</dbReference>
<name>A0A840BSX7_9HYPH</name>
<organism evidence="7 8">
    <name type="scientific">Chelatococcus caeni</name>
    <dbReference type="NCBI Taxonomy" id="1348468"/>
    <lineage>
        <taxon>Bacteria</taxon>
        <taxon>Pseudomonadati</taxon>
        <taxon>Pseudomonadota</taxon>
        <taxon>Alphaproteobacteria</taxon>
        <taxon>Hyphomicrobiales</taxon>
        <taxon>Chelatococcaceae</taxon>
        <taxon>Chelatococcus</taxon>
    </lineage>
</organism>
<dbReference type="RefSeq" id="WP_183315833.1">
    <property type="nucleotide sequence ID" value="NZ_JACIEN010000001.1"/>
</dbReference>
<accession>A0A840BSX7</accession>
<dbReference type="AlphaFoldDB" id="A0A840BSX7"/>
<dbReference type="EMBL" id="JACIEN010000001">
    <property type="protein sequence ID" value="MBB4015934.1"/>
    <property type="molecule type" value="Genomic_DNA"/>
</dbReference>
<evidence type="ECO:0000256" key="5">
    <source>
        <dbReference type="PIRSR" id="PIRSR001434-2"/>
    </source>
</evidence>
<dbReference type="PIRSF" id="PIRSF001434">
    <property type="entry name" value="CGS"/>
    <property type="match status" value="1"/>
</dbReference>